<feature type="region of interest" description="Disordered" evidence="1">
    <location>
        <begin position="32"/>
        <end position="70"/>
    </location>
</feature>
<gene>
    <name evidence="2" type="ORF">E2C01_079925</name>
</gene>
<proteinExistence type="predicted"/>
<organism evidence="2 3">
    <name type="scientific">Portunus trituberculatus</name>
    <name type="common">Swimming crab</name>
    <name type="synonym">Neptunus trituberculatus</name>
    <dbReference type="NCBI Taxonomy" id="210409"/>
    <lineage>
        <taxon>Eukaryota</taxon>
        <taxon>Metazoa</taxon>
        <taxon>Ecdysozoa</taxon>
        <taxon>Arthropoda</taxon>
        <taxon>Crustacea</taxon>
        <taxon>Multicrustacea</taxon>
        <taxon>Malacostraca</taxon>
        <taxon>Eumalacostraca</taxon>
        <taxon>Eucarida</taxon>
        <taxon>Decapoda</taxon>
        <taxon>Pleocyemata</taxon>
        <taxon>Brachyura</taxon>
        <taxon>Eubrachyura</taxon>
        <taxon>Portunoidea</taxon>
        <taxon>Portunidae</taxon>
        <taxon>Portuninae</taxon>
        <taxon>Portunus</taxon>
    </lineage>
</organism>
<sequence>MVIYTLDNGEILNRVSQAYDANLIIQTSHDPLPECRPSVHPPPRGPPAGVPTDAHLVREGKVGGRAEDGR</sequence>
<keyword evidence="3" id="KW-1185">Reference proteome</keyword>
<comment type="caution">
    <text evidence="2">The sequence shown here is derived from an EMBL/GenBank/DDBJ whole genome shotgun (WGS) entry which is preliminary data.</text>
</comment>
<dbReference type="Proteomes" id="UP000324222">
    <property type="component" value="Unassembled WGS sequence"/>
</dbReference>
<feature type="compositionally biased region" description="Basic and acidic residues" evidence="1">
    <location>
        <begin position="55"/>
        <end position="70"/>
    </location>
</feature>
<accession>A0A5B7IMR8</accession>
<evidence type="ECO:0000256" key="1">
    <source>
        <dbReference type="SAM" id="MobiDB-lite"/>
    </source>
</evidence>
<evidence type="ECO:0000313" key="3">
    <source>
        <dbReference type="Proteomes" id="UP000324222"/>
    </source>
</evidence>
<protein>
    <submittedName>
        <fullName evidence="2">Uncharacterized protein</fullName>
    </submittedName>
</protein>
<evidence type="ECO:0000313" key="2">
    <source>
        <dbReference type="EMBL" id="MPC85162.1"/>
    </source>
</evidence>
<dbReference type="EMBL" id="VSRR010067519">
    <property type="protein sequence ID" value="MPC85162.1"/>
    <property type="molecule type" value="Genomic_DNA"/>
</dbReference>
<dbReference type="AlphaFoldDB" id="A0A5B7IMR8"/>
<reference evidence="2 3" key="1">
    <citation type="submission" date="2019-05" db="EMBL/GenBank/DDBJ databases">
        <title>Another draft genome of Portunus trituberculatus and its Hox gene families provides insights of decapod evolution.</title>
        <authorList>
            <person name="Jeong J.-H."/>
            <person name="Song I."/>
            <person name="Kim S."/>
            <person name="Choi T."/>
            <person name="Kim D."/>
            <person name="Ryu S."/>
            <person name="Kim W."/>
        </authorList>
    </citation>
    <scope>NUCLEOTIDE SEQUENCE [LARGE SCALE GENOMIC DNA]</scope>
    <source>
        <tissue evidence="2">Muscle</tissue>
    </source>
</reference>
<name>A0A5B7IMR8_PORTR</name>
<feature type="compositionally biased region" description="Pro residues" evidence="1">
    <location>
        <begin position="39"/>
        <end position="49"/>
    </location>
</feature>